<dbReference type="EMBL" id="JPKZ01002916">
    <property type="protein sequence ID" value="KHN74387.1"/>
    <property type="molecule type" value="Genomic_DNA"/>
</dbReference>
<gene>
    <name evidence="3" type="ORF">Tcan_15834</name>
</gene>
<feature type="domain" description="3'-5' exonuclease" evidence="2">
    <location>
        <begin position="431"/>
        <end position="527"/>
    </location>
</feature>
<dbReference type="OMA" id="DAYCMLM"/>
<dbReference type="Pfam" id="PF01612">
    <property type="entry name" value="DNA_pol_A_exo1"/>
    <property type="match status" value="2"/>
</dbReference>
<dbReference type="GO" id="GO:0008408">
    <property type="term" value="F:3'-5' exonuclease activity"/>
    <property type="evidence" value="ECO:0007669"/>
    <property type="project" value="InterPro"/>
</dbReference>
<keyword evidence="3" id="KW-0540">Nuclease</keyword>
<name>A0A0B2UZ75_TOXCA</name>
<dbReference type="GO" id="GO:0003676">
    <property type="term" value="F:nucleic acid binding"/>
    <property type="evidence" value="ECO:0007669"/>
    <property type="project" value="InterPro"/>
</dbReference>
<feature type="region of interest" description="Disordered" evidence="1">
    <location>
        <begin position="639"/>
        <end position="664"/>
    </location>
</feature>
<dbReference type="InterPro" id="IPR012337">
    <property type="entry name" value="RNaseH-like_sf"/>
</dbReference>
<organism evidence="3 4">
    <name type="scientific">Toxocara canis</name>
    <name type="common">Canine roundworm</name>
    <dbReference type="NCBI Taxonomy" id="6265"/>
    <lineage>
        <taxon>Eukaryota</taxon>
        <taxon>Metazoa</taxon>
        <taxon>Ecdysozoa</taxon>
        <taxon>Nematoda</taxon>
        <taxon>Chromadorea</taxon>
        <taxon>Rhabditida</taxon>
        <taxon>Spirurina</taxon>
        <taxon>Ascaridomorpha</taxon>
        <taxon>Ascaridoidea</taxon>
        <taxon>Toxocaridae</taxon>
        <taxon>Toxocara</taxon>
    </lineage>
</organism>
<reference evidence="3 4" key="1">
    <citation type="submission" date="2014-11" db="EMBL/GenBank/DDBJ databases">
        <title>Genetic blueprint of the zoonotic pathogen Toxocara canis.</title>
        <authorList>
            <person name="Zhu X.-Q."/>
            <person name="Korhonen P.K."/>
            <person name="Cai H."/>
            <person name="Young N.D."/>
            <person name="Nejsum P."/>
            <person name="von Samson-Himmelstjerna G."/>
            <person name="Boag P.R."/>
            <person name="Tan P."/>
            <person name="Li Q."/>
            <person name="Min J."/>
            <person name="Yang Y."/>
            <person name="Wang X."/>
            <person name="Fang X."/>
            <person name="Hall R.S."/>
            <person name="Hofmann A."/>
            <person name="Sternberg P.W."/>
            <person name="Jex A.R."/>
            <person name="Gasser R.B."/>
        </authorList>
    </citation>
    <scope>NUCLEOTIDE SEQUENCE [LARGE SCALE GENOMIC DNA]</scope>
    <source>
        <strain evidence="3">PN_DK_2014</strain>
    </source>
</reference>
<dbReference type="Proteomes" id="UP000031036">
    <property type="component" value="Unassembled WGS sequence"/>
</dbReference>
<keyword evidence="3" id="KW-0378">Hydrolase</keyword>
<feature type="region of interest" description="Disordered" evidence="1">
    <location>
        <begin position="582"/>
        <end position="608"/>
    </location>
</feature>
<evidence type="ECO:0000313" key="4">
    <source>
        <dbReference type="Proteomes" id="UP000031036"/>
    </source>
</evidence>
<dbReference type="InterPro" id="IPR036397">
    <property type="entry name" value="RNaseH_sf"/>
</dbReference>
<evidence type="ECO:0000259" key="2">
    <source>
        <dbReference type="Pfam" id="PF01612"/>
    </source>
</evidence>
<dbReference type="SUPFAM" id="SSF53098">
    <property type="entry name" value="Ribonuclease H-like"/>
    <property type="match status" value="1"/>
</dbReference>
<comment type="caution">
    <text evidence="3">The sequence shown here is derived from an EMBL/GenBank/DDBJ whole genome shotgun (WGS) entry which is preliminary data.</text>
</comment>
<feature type="compositionally biased region" description="Acidic residues" evidence="1">
    <location>
        <begin position="592"/>
        <end position="608"/>
    </location>
</feature>
<accession>A0A0B2UZ75</accession>
<proteinExistence type="predicted"/>
<evidence type="ECO:0000313" key="3">
    <source>
        <dbReference type="EMBL" id="KHN74387.1"/>
    </source>
</evidence>
<dbReference type="InterPro" id="IPR002562">
    <property type="entry name" value="3'-5'_exonuclease_dom"/>
</dbReference>
<protein>
    <submittedName>
        <fullName evidence="3">Putative exonuclease mut-7-like protein</fullName>
    </submittedName>
</protein>
<dbReference type="PANTHER" id="PTHR47765:SF3">
    <property type="entry name" value="3'-5' EXONUCLEASE DOMAIN-CONTAINING PROTEIN"/>
    <property type="match status" value="1"/>
</dbReference>
<dbReference type="AlphaFoldDB" id="A0A0B2UZ75"/>
<dbReference type="GO" id="GO:0006139">
    <property type="term" value="P:nucleobase-containing compound metabolic process"/>
    <property type="evidence" value="ECO:0007669"/>
    <property type="project" value="InterPro"/>
</dbReference>
<dbReference type="STRING" id="6265.A0A0B2UZ75"/>
<keyword evidence="3" id="KW-0269">Exonuclease</keyword>
<dbReference type="PANTHER" id="PTHR47765">
    <property type="entry name" value="3'-5' EXONUCLEASE DOMAIN-CONTAINING PROTEIN"/>
    <property type="match status" value="1"/>
</dbReference>
<feature type="domain" description="3'-5' exonuclease" evidence="2">
    <location>
        <begin position="669"/>
        <end position="720"/>
    </location>
</feature>
<sequence>MIQSPSRHGHRRELDGSASLIKNVQAKRDACISSSVFYSIMAHYVDSSLARSVIDSAFQCVSMKKTLQTTGRNRHGALSVFGRFEKEMLASVFLAVIREFPQYATECPQLDELIKPSDVHVLHFIAQGFMDALIIEHNVNSVDETASSSGPRIVPLRWEDRIKILKAVIPLEFPTTTKFWKTANYALSLSKYPTLLVANVLQAVSEGWASFASVNFVMHEPVFSTLIADPTLIRFAALFGEMQPVTVERFASKRKSDFRAKCKEVIYELDGMARDVRRWEVAVAVCALRSYNCKGFGYPLEYEVFCRNVRTLIKSLKGENQPGDMRINLGWARAAVKKSAARYYSDGSWKAENMHEVLWTICAQRPSMRDFVAKMLESKYNDPSEAYKWRTFNIPYYSRTKIKSPFETRMDPLSPNPPYLSFPECVKSISVVENEKQLKALEGLLYDCVVGDYPIVGLDAEWSSYASYSKATIFQIALRTQVFIIDLDAFALNITVLSKFLDKLFLNEEIVKIGYHFGEDLVQLRHAVTKCRALYHPAGLICIDRLVEMLRAESSKQPNVDLEGVFRPLPFSDLKQPVDSAAVPERSGKECEEQEFDESMNEANTLEEETNVGEEIDACIESAGEKMLQKADAIQTDHSSIEQVDNGSSSATKEEINTKKARKNKPQMPIRGLSALCECVLGSALDKSEQCSVWDRRPLRSLQLRYAALDAYCMLMLYDKCAEWATRLSVDLDELCSRQEPVRVPLPLLWDD</sequence>
<dbReference type="Gene3D" id="3.30.420.10">
    <property type="entry name" value="Ribonuclease H-like superfamily/Ribonuclease H"/>
    <property type="match status" value="1"/>
</dbReference>
<keyword evidence="4" id="KW-1185">Reference proteome</keyword>
<dbReference type="InterPro" id="IPR052408">
    <property type="entry name" value="Exonuclease_MUT-7-like"/>
</dbReference>
<dbReference type="OrthoDB" id="18193at2759"/>
<evidence type="ECO:0000256" key="1">
    <source>
        <dbReference type="SAM" id="MobiDB-lite"/>
    </source>
</evidence>
<feature type="compositionally biased region" description="Polar residues" evidence="1">
    <location>
        <begin position="639"/>
        <end position="651"/>
    </location>
</feature>